<dbReference type="SUPFAM" id="SSF57701">
    <property type="entry name" value="Zn2/Cys6 DNA-binding domain"/>
    <property type="match status" value="1"/>
</dbReference>
<protein>
    <recommendedName>
        <fullName evidence="7">Zn(2)-C6 fungal-type domain-containing protein</fullName>
    </recommendedName>
</protein>
<keyword evidence="5" id="KW-0539">Nucleus</keyword>
<evidence type="ECO:0000256" key="5">
    <source>
        <dbReference type="ARBA" id="ARBA00023242"/>
    </source>
</evidence>
<dbReference type="Pfam" id="PF08493">
    <property type="entry name" value="AflR"/>
    <property type="match status" value="1"/>
</dbReference>
<proteinExistence type="predicted"/>
<reference evidence="9" key="2">
    <citation type="submission" date="2015-01" db="EMBL/GenBank/DDBJ databases">
        <title>Evolutionary Origins and Diversification of the Mycorrhizal Mutualists.</title>
        <authorList>
            <consortium name="DOE Joint Genome Institute"/>
            <consortium name="Mycorrhizal Genomics Consortium"/>
            <person name="Kohler A."/>
            <person name="Kuo A."/>
            <person name="Nagy L.G."/>
            <person name="Floudas D."/>
            <person name="Copeland A."/>
            <person name="Barry K.W."/>
            <person name="Cichocki N."/>
            <person name="Veneault-Fourrey C."/>
            <person name="LaButti K."/>
            <person name="Lindquist E.A."/>
            <person name="Lipzen A."/>
            <person name="Lundell T."/>
            <person name="Morin E."/>
            <person name="Murat C."/>
            <person name="Riley R."/>
            <person name="Ohm R."/>
            <person name="Sun H."/>
            <person name="Tunlid A."/>
            <person name="Henrissat B."/>
            <person name="Grigoriev I.V."/>
            <person name="Hibbett D.S."/>
            <person name="Martin F."/>
        </authorList>
    </citation>
    <scope>NUCLEOTIDE SEQUENCE [LARGE SCALE GENOMIC DNA]</scope>
    <source>
        <strain evidence="9">Zn</strain>
    </source>
</reference>
<gene>
    <name evidence="8" type="ORF">OIDMADRAFT_143999</name>
</gene>
<organism evidence="8 9">
    <name type="scientific">Oidiodendron maius (strain Zn)</name>
    <dbReference type="NCBI Taxonomy" id="913774"/>
    <lineage>
        <taxon>Eukaryota</taxon>
        <taxon>Fungi</taxon>
        <taxon>Dikarya</taxon>
        <taxon>Ascomycota</taxon>
        <taxon>Pezizomycotina</taxon>
        <taxon>Leotiomycetes</taxon>
        <taxon>Leotiomycetes incertae sedis</taxon>
        <taxon>Myxotrichaceae</taxon>
        <taxon>Oidiodendron</taxon>
    </lineage>
</organism>
<dbReference type="GO" id="GO:0045122">
    <property type="term" value="P:aflatoxin biosynthetic process"/>
    <property type="evidence" value="ECO:0007669"/>
    <property type="project" value="InterPro"/>
</dbReference>
<dbReference type="Pfam" id="PF00172">
    <property type="entry name" value="Zn_clus"/>
    <property type="match status" value="1"/>
</dbReference>
<sequence length="436" mass="47472">MAAVHSPEACKRTSRRSTVPAAPKLRDSCNACAASKVKCNKDKPICARCAKRGMRCEYFVTKRAGRKHEPRPSDTTTITKAGSSTSSDAGVLRTPDPIHLSPGQQTVGYTDISPSVLSPGDPASWWMLTTLCTEIDDFFASPVSYPAPETSDSDTTAQSLFFSRDGTCSTKSSFDSSDVTVIIPDAFVVIDDAGETTDLSKQSSLPESQSPFPSDTFNFHDFCSDSPCCCLLQALGLLKQLLRKAATVCPCTKKQGYHTSDRLPTIQSVIAENGQTIESINNILQCPCSQDGYLLVIISLIVFKILGWYGAAAKEIPEAPVTEDDQSLDKAKPEPSRHLCCHSEQVLHVPTTIGSYCFDGGDQRRMAAKLVLSELHRVQRLVNQLSSRLKAVDAQDSGREGNITPPFSATMLNQLEADLRKRLWALSSEIVDVLNR</sequence>
<feature type="domain" description="Zn(2)-C6 fungal-type" evidence="7">
    <location>
        <begin position="28"/>
        <end position="58"/>
    </location>
</feature>
<feature type="compositionally biased region" description="Polar residues" evidence="6">
    <location>
        <begin position="73"/>
        <end position="88"/>
    </location>
</feature>
<dbReference type="PROSITE" id="PS50048">
    <property type="entry name" value="ZN2_CY6_FUNGAL_2"/>
    <property type="match status" value="1"/>
</dbReference>
<keyword evidence="1" id="KW-0479">Metal-binding</keyword>
<dbReference type="SMART" id="SM00066">
    <property type="entry name" value="GAL4"/>
    <property type="match status" value="1"/>
</dbReference>
<dbReference type="InterPro" id="IPR036864">
    <property type="entry name" value="Zn2-C6_fun-type_DNA-bd_sf"/>
</dbReference>
<evidence type="ECO:0000256" key="2">
    <source>
        <dbReference type="ARBA" id="ARBA00023015"/>
    </source>
</evidence>
<reference evidence="8 9" key="1">
    <citation type="submission" date="2014-04" db="EMBL/GenBank/DDBJ databases">
        <authorList>
            <consortium name="DOE Joint Genome Institute"/>
            <person name="Kuo A."/>
            <person name="Martino E."/>
            <person name="Perotto S."/>
            <person name="Kohler A."/>
            <person name="Nagy L.G."/>
            <person name="Floudas D."/>
            <person name="Copeland A."/>
            <person name="Barry K.W."/>
            <person name="Cichocki N."/>
            <person name="Veneault-Fourrey C."/>
            <person name="LaButti K."/>
            <person name="Lindquist E.A."/>
            <person name="Lipzen A."/>
            <person name="Lundell T."/>
            <person name="Morin E."/>
            <person name="Murat C."/>
            <person name="Sun H."/>
            <person name="Tunlid A."/>
            <person name="Henrissat B."/>
            <person name="Grigoriev I.V."/>
            <person name="Hibbett D.S."/>
            <person name="Martin F."/>
            <person name="Nordberg H.P."/>
            <person name="Cantor M.N."/>
            <person name="Hua S.X."/>
        </authorList>
    </citation>
    <scope>NUCLEOTIDE SEQUENCE [LARGE SCALE GENOMIC DNA]</scope>
    <source>
        <strain evidence="8 9">Zn</strain>
    </source>
</reference>
<dbReference type="Gene3D" id="4.10.240.10">
    <property type="entry name" value="Zn(2)-C6 fungal-type DNA-binding domain"/>
    <property type="match status" value="1"/>
</dbReference>
<evidence type="ECO:0000256" key="4">
    <source>
        <dbReference type="ARBA" id="ARBA00023163"/>
    </source>
</evidence>
<evidence type="ECO:0000256" key="6">
    <source>
        <dbReference type="SAM" id="MobiDB-lite"/>
    </source>
</evidence>
<keyword evidence="2" id="KW-0805">Transcription regulation</keyword>
<name>A0A0C3H3M1_OIDMZ</name>
<keyword evidence="4" id="KW-0804">Transcription</keyword>
<evidence type="ECO:0000313" key="9">
    <source>
        <dbReference type="Proteomes" id="UP000054321"/>
    </source>
</evidence>
<evidence type="ECO:0000256" key="3">
    <source>
        <dbReference type="ARBA" id="ARBA00023125"/>
    </source>
</evidence>
<dbReference type="STRING" id="913774.A0A0C3H3M1"/>
<dbReference type="CDD" id="cd00067">
    <property type="entry name" value="GAL4"/>
    <property type="match status" value="1"/>
</dbReference>
<dbReference type="EMBL" id="KN832874">
    <property type="protein sequence ID" value="KIN02736.1"/>
    <property type="molecule type" value="Genomic_DNA"/>
</dbReference>
<dbReference type="GO" id="GO:0008270">
    <property type="term" value="F:zinc ion binding"/>
    <property type="evidence" value="ECO:0007669"/>
    <property type="project" value="InterPro"/>
</dbReference>
<dbReference type="InParanoid" id="A0A0C3H3M1"/>
<dbReference type="PANTHER" id="PTHR31069">
    <property type="entry name" value="OLEATE-ACTIVATED TRANSCRIPTION FACTOR 1-RELATED"/>
    <property type="match status" value="1"/>
</dbReference>
<dbReference type="InterPro" id="IPR013700">
    <property type="entry name" value="AflR"/>
</dbReference>
<dbReference type="OrthoDB" id="2740448at2759"/>
<dbReference type="PANTHER" id="PTHR31069:SF31">
    <property type="entry name" value="MONODICTYPHENONE CLUSTER TRANSCRIPTION FACTOR-RELATED"/>
    <property type="match status" value="1"/>
</dbReference>
<dbReference type="HOGENOM" id="CLU_031656_1_0_1"/>
<evidence type="ECO:0000313" key="8">
    <source>
        <dbReference type="EMBL" id="KIN02736.1"/>
    </source>
</evidence>
<dbReference type="AlphaFoldDB" id="A0A0C3H3M1"/>
<feature type="region of interest" description="Disordered" evidence="6">
    <location>
        <begin position="64"/>
        <end position="93"/>
    </location>
</feature>
<dbReference type="PROSITE" id="PS00463">
    <property type="entry name" value="ZN2_CY6_FUNGAL_1"/>
    <property type="match status" value="1"/>
</dbReference>
<accession>A0A0C3H3M1</accession>
<evidence type="ECO:0000256" key="1">
    <source>
        <dbReference type="ARBA" id="ARBA00022723"/>
    </source>
</evidence>
<dbReference type="GO" id="GO:0000981">
    <property type="term" value="F:DNA-binding transcription factor activity, RNA polymerase II-specific"/>
    <property type="evidence" value="ECO:0007669"/>
    <property type="project" value="InterPro"/>
</dbReference>
<keyword evidence="9" id="KW-1185">Reference proteome</keyword>
<dbReference type="InterPro" id="IPR001138">
    <property type="entry name" value="Zn2Cys6_DnaBD"/>
</dbReference>
<evidence type="ECO:0000259" key="7">
    <source>
        <dbReference type="PROSITE" id="PS50048"/>
    </source>
</evidence>
<dbReference type="Proteomes" id="UP000054321">
    <property type="component" value="Unassembled WGS sequence"/>
</dbReference>
<dbReference type="PRINTS" id="PR00755">
    <property type="entry name" value="AFLATOXINBRP"/>
</dbReference>
<dbReference type="GO" id="GO:0005634">
    <property type="term" value="C:nucleus"/>
    <property type="evidence" value="ECO:0007669"/>
    <property type="project" value="InterPro"/>
</dbReference>
<dbReference type="GO" id="GO:0003677">
    <property type="term" value="F:DNA binding"/>
    <property type="evidence" value="ECO:0007669"/>
    <property type="project" value="UniProtKB-KW"/>
</dbReference>
<dbReference type="InterPro" id="IPR050675">
    <property type="entry name" value="OAF3"/>
</dbReference>
<keyword evidence="3" id="KW-0238">DNA-binding</keyword>